<keyword evidence="3" id="KW-1185">Reference proteome</keyword>
<evidence type="ECO:0000313" key="3">
    <source>
        <dbReference type="Proteomes" id="UP001460270"/>
    </source>
</evidence>
<feature type="compositionally biased region" description="Polar residues" evidence="1">
    <location>
        <begin position="14"/>
        <end position="32"/>
    </location>
</feature>
<protein>
    <submittedName>
        <fullName evidence="2">Uncharacterized protein</fullName>
    </submittedName>
</protein>
<sequence length="189" mass="21221">MYNQSRCVPGNELYKTSSSLPKKMNSTASPAPTKNQLLAQSRAAITQPLRSSSSPSQALAEDFDLIVFQKLTGLGLENEIRVSRDSQTHKQKFYPVHSWTELIKAIFQKFERAESAQVMARPEAQIHKQPLVSRLMKSVSMCPQPSTSGTSGTEEKMEAVENIMDDVLEKLYSDNEADVQFLLRTFTFT</sequence>
<proteinExistence type="predicted"/>
<reference evidence="3" key="1">
    <citation type="submission" date="2024-04" db="EMBL/GenBank/DDBJ databases">
        <title>Salinicola lusitanus LLJ914,a marine bacterium isolated from the Okinawa Trough.</title>
        <authorList>
            <person name="Li J."/>
        </authorList>
    </citation>
    <scope>NUCLEOTIDE SEQUENCE [LARGE SCALE GENOMIC DNA]</scope>
</reference>
<evidence type="ECO:0000313" key="2">
    <source>
        <dbReference type="EMBL" id="KAK7933965.1"/>
    </source>
</evidence>
<gene>
    <name evidence="2" type="ORF">WMY93_004861</name>
</gene>
<dbReference type="Proteomes" id="UP001460270">
    <property type="component" value="Unassembled WGS sequence"/>
</dbReference>
<feature type="region of interest" description="Disordered" evidence="1">
    <location>
        <begin position="1"/>
        <end position="32"/>
    </location>
</feature>
<name>A0AAW0Q4S9_9GOBI</name>
<dbReference type="AlphaFoldDB" id="A0AAW0Q4S9"/>
<accession>A0AAW0Q4S9</accession>
<dbReference type="EMBL" id="JBBPFD010000003">
    <property type="protein sequence ID" value="KAK7933965.1"/>
    <property type="molecule type" value="Genomic_DNA"/>
</dbReference>
<evidence type="ECO:0000256" key="1">
    <source>
        <dbReference type="SAM" id="MobiDB-lite"/>
    </source>
</evidence>
<organism evidence="2 3">
    <name type="scientific">Mugilogobius chulae</name>
    <name type="common">yellowstripe goby</name>
    <dbReference type="NCBI Taxonomy" id="88201"/>
    <lineage>
        <taxon>Eukaryota</taxon>
        <taxon>Metazoa</taxon>
        <taxon>Chordata</taxon>
        <taxon>Craniata</taxon>
        <taxon>Vertebrata</taxon>
        <taxon>Euteleostomi</taxon>
        <taxon>Actinopterygii</taxon>
        <taxon>Neopterygii</taxon>
        <taxon>Teleostei</taxon>
        <taxon>Neoteleostei</taxon>
        <taxon>Acanthomorphata</taxon>
        <taxon>Gobiaria</taxon>
        <taxon>Gobiiformes</taxon>
        <taxon>Gobioidei</taxon>
        <taxon>Gobiidae</taxon>
        <taxon>Gobionellinae</taxon>
        <taxon>Mugilogobius</taxon>
    </lineage>
</organism>
<comment type="caution">
    <text evidence="2">The sequence shown here is derived from an EMBL/GenBank/DDBJ whole genome shotgun (WGS) entry which is preliminary data.</text>
</comment>